<comment type="similarity">
    <text evidence="1">Belongs to the nicotianamine synthase (NAS)-like family.</text>
</comment>
<keyword evidence="4" id="KW-0732">Signal</keyword>
<dbReference type="GO" id="GO:0030410">
    <property type="term" value="F:nicotianamine synthase activity"/>
    <property type="evidence" value="ECO:0007669"/>
    <property type="project" value="InterPro"/>
</dbReference>
<dbReference type="PANTHER" id="PTHR32266">
    <property type="entry name" value="NICOTIANAMINE SYNTHASE 3"/>
    <property type="match status" value="1"/>
</dbReference>
<feature type="signal peptide" evidence="4">
    <location>
        <begin position="1"/>
        <end position="22"/>
    </location>
</feature>
<feature type="chain" id="PRO_5025476902" evidence="4">
    <location>
        <begin position="23"/>
        <end position="382"/>
    </location>
</feature>
<evidence type="ECO:0000256" key="2">
    <source>
        <dbReference type="ARBA" id="ARBA00022679"/>
    </source>
</evidence>
<protein>
    <submittedName>
        <fullName evidence="5">NAS-domain-containing protein</fullName>
    </submittedName>
</protein>
<evidence type="ECO:0000313" key="5">
    <source>
        <dbReference type="EMBL" id="KAF2656321.1"/>
    </source>
</evidence>
<name>A0A6A6TAQ2_9PLEO</name>
<organism evidence="5 6">
    <name type="scientific">Lophiostoma macrostomum CBS 122681</name>
    <dbReference type="NCBI Taxonomy" id="1314788"/>
    <lineage>
        <taxon>Eukaryota</taxon>
        <taxon>Fungi</taxon>
        <taxon>Dikarya</taxon>
        <taxon>Ascomycota</taxon>
        <taxon>Pezizomycotina</taxon>
        <taxon>Dothideomycetes</taxon>
        <taxon>Pleosporomycetidae</taxon>
        <taxon>Pleosporales</taxon>
        <taxon>Lophiostomataceae</taxon>
        <taxon>Lophiostoma</taxon>
    </lineage>
</organism>
<dbReference type="Proteomes" id="UP000799324">
    <property type="component" value="Unassembled WGS sequence"/>
</dbReference>
<evidence type="ECO:0000256" key="4">
    <source>
        <dbReference type="SAM" id="SignalP"/>
    </source>
</evidence>
<dbReference type="OrthoDB" id="1858069at2759"/>
<evidence type="ECO:0000256" key="3">
    <source>
        <dbReference type="ARBA" id="ARBA00022691"/>
    </source>
</evidence>
<dbReference type="AlphaFoldDB" id="A0A6A6TAQ2"/>
<gene>
    <name evidence="5" type="ORF">K491DRAFT_394971</name>
</gene>
<keyword evidence="6" id="KW-1185">Reference proteome</keyword>
<dbReference type="Pfam" id="PF03059">
    <property type="entry name" value="NAS"/>
    <property type="match status" value="1"/>
</dbReference>
<proteinExistence type="inferred from homology"/>
<evidence type="ECO:0000313" key="6">
    <source>
        <dbReference type="Proteomes" id="UP000799324"/>
    </source>
</evidence>
<dbReference type="EMBL" id="MU004338">
    <property type="protein sequence ID" value="KAF2656321.1"/>
    <property type="molecule type" value="Genomic_DNA"/>
</dbReference>
<dbReference type="PROSITE" id="PS51142">
    <property type="entry name" value="NAS"/>
    <property type="match status" value="1"/>
</dbReference>
<reference evidence="5" key="1">
    <citation type="journal article" date="2020" name="Stud. Mycol.">
        <title>101 Dothideomycetes genomes: a test case for predicting lifestyles and emergence of pathogens.</title>
        <authorList>
            <person name="Haridas S."/>
            <person name="Albert R."/>
            <person name="Binder M."/>
            <person name="Bloem J."/>
            <person name="Labutti K."/>
            <person name="Salamov A."/>
            <person name="Andreopoulos B."/>
            <person name="Baker S."/>
            <person name="Barry K."/>
            <person name="Bills G."/>
            <person name="Bluhm B."/>
            <person name="Cannon C."/>
            <person name="Castanera R."/>
            <person name="Culley D."/>
            <person name="Daum C."/>
            <person name="Ezra D."/>
            <person name="Gonzalez J."/>
            <person name="Henrissat B."/>
            <person name="Kuo A."/>
            <person name="Liang C."/>
            <person name="Lipzen A."/>
            <person name="Lutzoni F."/>
            <person name="Magnuson J."/>
            <person name="Mondo S."/>
            <person name="Nolan M."/>
            <person name="Ohm R."/>
            <person name="Pangilinan J."/>
            <person name="Park H.-J."/>
            <person name="Ramirez L."/>
            <person name="Alfaro M."/>
            <person name="Sun H."/>
            <person name="Tritt A."/>
            <person name="Yoshinaga Y."/>
            <person name="Zwiers L.-H."/>
            <person name="Turgeon B."/>
            <person name="Goodwin S."/>
            <person name="Spatafora J."/>
            <person name="Crous P."/>
            <person name="Grigoriev I."/>
        </authorList>
    </citation>
    <scope>NUCLEOTIDE SEQUENCE</scope>
    <source>
        <strain evidence="5">CBS 122681</strain>
    </source>
</reference>
<accession>A0A6A6TAQ2</accession>
<dbReference type="SUPFAM" id="SSF53335">
    <property type="entry name" value="S-adenosyl-L-methionine-dependent methyltransferases"/>
    <property type="match status" value="1"/>
</dbReference>
<evidence type="ECO:0000256" key="1">
    <source>
        <dbReference type="ARBA" id="ARBA00007009"/>
    </source>
</evidence>
<keyword evidence="2" id="KW-0808">Transferase</keyword>
<keyword evidence="3" id="KW-0949">S-adenosyl-L-methionine</keyword>
<dbReference type="InterPro" id="IPR004298">
    <property type="entry name" value="Nicotian_synth"/>
</dbReference>
<sequence>MFQKHFVIKLSFSLAWPKLRWLASVVKMPTQTSPSVNCCNTIMSESPLSRPPICPSVDFRLTFIGSRDIRAYDTPPATPTQMDSFAHQLVKEIRSIYSSLQALSGLKPSPQVDTLLTRLVEICTASHSEALASYLLSLQGVDGLFAALRVLCAAAEGELEKYWTLRILDTSRQSSSAQPKPSWKSTKTLLASFPYYQNYVDLSRLEFSSLEAFLPACSTSCRPSPCKLAFIGSGPLPLTSLCVLERYQEAIVHNVDRDADAVRDSRDLARALGLEDRMTWACEDVGGTQRMTNWKDYQVIFLAALVGMDSQSKVEILAKIAKEAVPGTLVVVRSARGLRGVLYPVLELEDGVKDAGYEILAVVHPWTKVVNSIVILKVKSQI</sequence>
<dbReference type="Gene3D" id="3.40.50.150">
    <property type="entry name" value="Vaccinia Virus protein VP39"/>
    <property type="match status" value="1"/>
</dbReference>
<dbReference type="GO" id="GO:0030418">
    <property type="term" value="P:nicotianamine biosynthetic process"/>
    <property type="evidence" value="ECO:0007669"/>
    <property type="project" value="InterPro"/>
</dbReference>
<dbReference type="PANTHER" id="PTHR32266:SF12">
    <property type="entry name" value="NICOTIANAMINE SYNTHASE 3"/>
    <property type="match status" value="1"/>
</dbReference>
<dbReference type="InterPro" id="IPR029063">
    <property type="entry name" value="SAM-dependent_MTases_sf"/>
</dbReference>